<dbReference type="Pfam" id="PF00128">
    <property type="entry name" value="Alpha-amylase"/>
    <property type="match status" value="1"/>
</dbReference>
<proteinExistence type="inferred from homology"/>
<comment type="cofactor">
    <cofactor evidence="2">
        <name>Ca(2+)</name>
        <dbReference type="ChEBI" id="CHEBI:29108"/>
    </cofactor>
</comment>
<dbReference type="STRING" id="551987.SAMN05192549_11716"/>
<organism evidence="15 16">
    <name type="scientific">Duganella sacchari</name>
    <dbReference type="NCBI Taxonomy" id="551987"/>
    <lineage>
        <taxon>Bacteria</taxon>
        <taxon>Pseudomonadati</taxon>
        <taxon>Pseudomonadota</taxon>
        <taxon>Betaproteobacteria</taxon>
        <taxon>Burkholderiales</taxon>
        <taxon>Oxalobacteraceae</taxon>
        <taxon>Telluria group</taxon>
        <taxon>Duganella</taxon>
    </lineage>
</organism>
<protein>
    <recommendedName>
        <fullName evidence="5 12">Alpha-amylase</fullName>
        <ecNumber evidence="4 12">3.2.1.1</ecNumber>
    </recommendedName>
</protein>
<comment type="catalytic activity">
    <reaction evidence="1 12">
        <text>Endohydrolysis of (1-&gt;4)-alpha-D-glucosidic linkages in polysaccharides containing three or more (1-&gt;4)-alpha-linked D-glucose units.</text>
        <dbReference type="EC" id="3.2.1.1"/>
    </reaction>
</comment>
<keyword evidence="16" id="KW-1185">Reference proteome</keyword>
<comment type="similarity">
    <text evidence="3 11">Belongs to the glycosyl hydrolase 13 family.</text>
</comment>
<evidence type="ECO:0000256" key="9">
    <source>
        <dbReference type="ARBA" id="ARBA00023277"/>
    </source>
</evidence>
<dbReference type="SMART" id="SM00632">
    <property type="entry name" value="Aamy_C"/>
    <property type="match status" value="1"/>
</dbReference>
<evidence type="ECO:0000256" key="1">
    <source>
        <dbReference type="ARBA" id="ARBA00000548"/>
    </source>
</evidence>
<keyword evidence="13" id="KW-0732">Signal</keyword>
<dbReference type="GO" id="GO:0004556">
    <property type="term" value="F:alpha-amylase activity"/>
    <property type="evidence" value="ECO:0007669"/>
    <property type="project" value="UniProtKB-UniRule"/>
</dbReference>
<feature type="signal peptide" evidence="13">
    <location>
        <begin position="1"/>
        <end position="22"/>
    </location>
</feature>
<keyword evidence="9 12" id="KW-0119">Carbohydrate metabolism</keyword>
<dbReference type="InterPro" id="IPR006047">
    <property type="entry name" value="GH13_cat_dom"/>
</dbReference>
<dbReference type="InterPro" id="IPR013780">
    <property type="entry name" value="Glyco_hydro_b"/>
</dbReference>
<keyword evidence="7 12" id="KW-0378">Hydrolase</keyword>
<dbReference type="PROSITE" id="PS51166">
    <property type="entry name" value="CBM20"/>
    <property type="match status" value="1"/>
</dbReference>
<dbReference type="GO" id="GO:0005975">
    <property type="term" value="P:carbohydrate metabolic process"/>
    <property type="evidence" value="ECO:0007669"/>
    <property type="project" value="InterPro"/>
</dbReference>
<dbReference type="Pfam" id="PF02806">
    <property type="entry name" value="Alpha-amylase_C"/>
    <property type="match status" value="1"/>
</dbReference>
<dbReference type="InterPro" id="IPR006046">
    <property type="entry name" value="Alpha_amylase"/>
</dbReference>
<dbReference type="Pfam" id="PF00686">
    <property type="entry name" value="CBM_20"/>
    <property type="match status" value="1"/>
</dbReference>
<dbReference type="SUPFAM" id="SSF49452">
    <property type="entry name" value="Starch-binding domain-like"/>
    <property type="match status" value="1"/>
</dbReference>
<dbReference type="Proteomes" id="UP000184339">
    <property type="component" value="Unassembled WGS sequence"/>
</dbReference>
<sequence>MMMKSLLAAGLLTGVAMAPAHAAFNPADTSVQMFRWKWNDIAKECTNWLGPQGFGAVQVSPPQASASLGAWWDVYQPVNFASLKSNMGTEAEFQAMVNTCHAAKVRVYVDVVANHLAAGSGTATDGSAWNSTSLAYPYFSSSDFHPACDIAGGDYGSPGNRYNVINCRLSGLPDLRTDGAYVQGQIKNYLTKLVGMGVDGFRFDAAKHMQPSDIAAMLNGVSRTTTAGESLWVTQEVIPDSNVVRSDYYSNGTLNEFQYSFAIKAVFRNENGASLSQIRAIMGTPGNWGGTWGFVPSEKATVFVNNWDTERNGSSLVASNYVSGATNDTQGTKRYDLANIFMLAWPYGSAQLHSGFRFTSYDQAPPSASPFDASGNPLINQSWDFIHRWSDISNMVAFRAAASGQGVDYFTNGTANQIAFGRGAKGFVAINNEYAAWNATLQTALPAGTYCNVVHGVLNAAGTACTSDSVTVGSNGVISVSIPANGGSVVPAVALHINQKVGGSGGGGGGSCTTVPVTFRVANANTVVGQNVYVVGNRAELGNWVQGSSNQLNIEGSGANVPWSRTFQLPPATPIQYKFMKYGVNTVWESNQSTASGNREAITPACGGSLTLDAGSFKF</sequence>
<dbReference type="InterPro" id="IPR002044">
    <property type="entry name" value="CBM20"/>
</dbReference>
<dbReference type="InterPro" id="IPR017853">
    <property type="entry name" value="GH"/>
</dbReference>
<name>A0A1M7RAY8_9BURK</name>
<dbReference type="PRINTS" id="PR00110">
    <property type="entry name" value="ALPHAAMYLASE"/>
</dbReference>
<dbReference type="SUPFAM" id="SSF51445">
    <property type="entry name" value="(Trans)glycosidases"/>
    <property type="match status" value="1"/>
</dbReference>
<feature type="domain" description="CBM20" evidence="14">
    <location>
        <begin position="509"/>
        <end position="619"/>
    </location>
</feature>
<evidence type="ECO:0000256" key="4">
    <source>
        <dbReference type="ARBA" id="ARBA00012595"/>
    </source>
</evidence>
<evidence type="ECO:0000259" key="14">
    <source>
        <dbReference type="PROSITE" id="PS51166"/>
    </source>
</evidence>
<dbReference type="InterPro" id="IPR006048">
    <property type="entry name" value="A-amylase/branching_C"/>
</dbReference>
<feature type="chain" id="PRO_5009928941" description="Alpha-amylase" evidence="13">
    <location>
        <begin position="23"/>
        <end position="619"/>
    </location>
</feature>
<dbReference type="EC" id="3.2.1.1" evidence="4 12"/>
<evidence type="ECO:0000256" key="5">
    <source>
        <dbReference type="ARBA" id="ARBA00017303"/>
    </source>
</evidence>
<evidence type="ECO:0000256" key="11">
    <source>
        <dbReference type="RuleBase" id="RU003615"/>
    </source>
</evidence>
<dbReference type="EMBL" id="FRCX01000017">
    <property type="protein sequence ID" value="SHN43457.1"/>
    <property type="molecule type" value="Genomic_DNA"/>
</dbReference>
<keyword evidence="10 12" id="KW-0326">Glycosidase</keyword>
<dbReference type="PANTHER" id="PTHR43447">
    <property type="entry name" value="ALPHA-AMYLASE"/>
    <property type="match status" value="1"/>
</dbReference>
<evidence type="ECO:0000256" key="12">
    <source>
        <dbReference type="RuleBase" id="RU361134"/>
    </source>
</evidence>
<evidence type="ECO:0000256" key="3">
    <source>
        <dbReference type="ARBA" id="ARBA00008061"/>
    </source>
</evidence>
<evidence type="ECO:0000256" key="2">
    <source>
        <dbReference type="ARBA" id="ARBA00001913"/>
    </source>
</evidence>
<keyword evidence="8" id="KW-0106">Calcium</keyword>
<evidence type="ECO:0000256" key="10">
    <source>
        <dbReference type="ARBA" id="ARBA00023295"/>
    </source>
</evidence>
<dbReference type="GO" id="GO:2001070">
    <property type="term" value="F:starch binding"/>
    <property type="evidence" value="ECO:0007669"/>
    <property type="project" value="InterPro"/>
</dbReference>
<dbReference type="InterPro" id="IPR013783">
    <property type="entry name" value="Ig-like_fold"/>
</dbReference>
<evidence type="ECO:0000256" key="8">
    <source>
        <dbReference type="ARBA" id="ARBA00022837"/>
    </source>
</evidence>
<dbReference type="Gene3D" id="2.60.40.1180">
    <property type="entry name" value="Golgi alpha-mannosidase II"/>
    <property type="match status" value="1"/>
</dbReference>
<dbReference type="SUPFAM" id="SSF51011">
    <property type="entry name" value="Glycosyl hydrolase domain"/>
    <property type="match status" value="1"/>
</dbReference>
<evidence type="ECO:0000256" key="6">
    <source>
        <dbReference type="ARBA" id="ARBA00022723"/>
    </source>
</evidence>
<keyword evidence="6" id="KW-0479">Metal-binding</keyword>
<dbReference type="InterPro" id="IPR013784">
    <property type="entry name" value="Carb-bd-like_fold"/>
</dbReference>
<evidence type="ECO:0000313" key="15">
    <source>
        <dbReference type="EMBL" id="SHN43457.1"/>
    </source>
</evidence>
<gene>
    <name evidence="15" type="ORF">SAMN05192549_11716</name>
</gene>
<evidence type="ECO:0000256" key="7">
    <source>
        <dbReference type="ARBA" id="ARBA00022801"/>
    </source>
</evidence>
<dbReference type="SMART" id="SM00642">
    <property type="entry name" value="Aamy"/>
    <property type="match status" value="1"/>
</dbReference>
<dbReference type="Gene3D" id="2.60.40.10">
    <property type="entry name" value="Immunoglobulins"/>
    <property type="match status" value="1"/>
</dbReference>
<evidence type="ECO:0000256" key="13">
    <source>
        <dbReference type="SAM" id="SignalP"/>
    </source>
</evidence>
<evidence type="ECO:0000313" key="16">
    <source>
        <dbReference type="Proteomes" id="UP000184339"/>
    </source>
</evidence>
<accession>A0A1M7RAY8</accession>
<dbReference type="RefSeq" id="WP_229255824.1">
    <property type="nucleotide sequence ID" value="NZ_FRCX01000017.1"/>
</dbReference>
<reference evidence="16" key="1">
    <citation type="submission" date="2016-11" db="EMBL/GenBank/DDBJ databases">
        <authorList>
            <person name="Varghese N."/>
            <person name="Submissions S."/>
        </authorList>
    </citation>
    <scope>NUCLEOTIDE SEQUENCE [LARGE SCALE GENOMIC DNA]</scope>
    <source>
        <strain evidence="16">Sac-22</strain>
    </source>
</reference>
<dbReference type="Gene3D" id="3.20.20.80">
    <property type="entry name" value="Glycosidases"/>
    <property type="match status" value="1"/>
</dbReference>
<dbReference type="SMART" id="SM01065">
    <property type="entry name" value="CBM_2"/>
    <property type="match status" value="1"/>
</dbReference>
<dbReference type="CDD" id="cd11317">
    <property type="entry name" value="AmyAc_bac_euk_AmyA"/>
    <property type="match status" value="1"/>
</dbReference>
<dbReference type="GO" id="GO:0046872">
    <property type="term" value="F:metal ion binding"/>
    <property type="evidence" value="ECO:0007669"/>
    <property type="project" value="UniProtKB-KW"/>
</dbReference>
<dbReference type="AlphaFoldDB" id="A0A1M7RAY8"/>
<dbReference type="InterPro" id="IPR031319">
    <property type="entry name" value="A-amylase_C"/>
</dbReference>